<dbReference type="NCBIfam" id="NF033563">
    <property type="entry name" value="transpos_IS30"/>
    <property type="match status" value="1"/>
</dbReference>
<dbReference type="InterPro" id="IPR051917">
    <property type="entry name" value="Transposase-Integrase"/>
</dbReference>
<name>A0ABT2M3D7_9FIRM</name>
<accession>A0ABT2M3D7</accession>
<dbReference type="InterPro" id="IPR025246">
    <property type="entry name" value="IS30-like_HTH"/>
</dbReference>
<dbReference type="PROSITE" id="PS50994">
    <property type="entry name" value="INTEGRASE"/>
    <property type="match status" value="1"/>
</dbReference>
<dbReference type="PANTHER" id="PTHR10948:SF23">
    <property type="entry name" value="TRANSPOSASE INSI FOR INSERTION SEQUENCE ELEMENT IS30A-RELATED"/>
    <property type="match status" value="1"/>
</dbReference>
<dbReference type="InterPro" id="IPR001584">
    <property type="entry name" value="Integrase_cat-core"/>
</dbReference>
<reference evidence="3" key="1">
    <citation type="submission" date="2022-09" db="EMBL/GenBank/DDBJ databases">
        <title>Eubacterium sp. LFL-14 isolated from human feces.</title>
        <authorList>
            <person name="Liu F."/>
        </authorList>
    </citation>
    <scope>NUCLEOTIDE SEQUENCE</scope>
    <source>
        <strain evidence="3">LFL-14</strain>
    </source>
</reference>
<evidence type="ECO:0000313" key="3">
    <source>
        <dbReference type="EMBL" id="MCT7400047.1"/>
    </source>
</evidence>
<dbReference type="PANTHER" id="PTHR10948">
    <property type="entry name" value="TRANSPOSASE"/>
    <property type="match status" value="1"/>
</dbReference>
<dbReference type="InterPro" id="IPR012337">
    <property type="entry name" value="RNaseH-like_sf"/>
</dbReference>
<protein>
    <submittedName>
        <fullName evidence="3">IS30 family transposase</fullName>
    </submittedName>
</protein>
<dbReference type="InterPro" id="IPR053392">
    <property type="entry name" value="Transposase_IS30-like"/>
</dbReference>
<sequence length="435" mass="49998">MSNLIPGNQKNLTLDDRKFIEDSLNEGLSFKEIAKYLCKDPTTISKEIRLHRVDDIQPKRIFNNPHNFCTKRFRCKRTNVCEKIILCDIKCSSCNKCNQVCKSFVKESCSRLDRAPYVCNGCDKPLHRCSIPHKYRYDAVFAQRKYEELRTSSRTGVNLTKHQALQMNAVIASLIEQGQSPYVIVTNHPELGISVKTLYNYIEQGVLLTRNIDLKRKVKFRLRKDDSKPSIRNREVFIGRTYADFKLLNPNYFCEMDTVISAKGSNKCILTFYIPETQLFIARLLNRCTEGAVKASVNELERALGTYDFLSVFNTCLTDRGSEFGDPLSLETGINGIERMSIYYCDPMRSNQKGGIEEAHTLLRMIIPKGTVFTHLTQWDIKKCVDHINSYVREGLNGKTPYQTSLEKFGPEILWALQLKYIPPDDVILTPKLLK</sequence>
<keyword evidence="4" id="KW-1185">Reference proteome</keyword>
<dbReference type="RefSeq" id="WP_260979179.1">
    <property type="nucleotide sequence ID" value="NZ_JAODBU010000022.1"/>
</dbReference>
<gene>
    <name evidence="3" type="ORF">N5B56_13360</name>
</gene>
<feature type="domain" description="Integrase catalytic" evidence="2">
    <location>
        <begin position="246"/>
        <end position="409"/>
    </location>
</feature>
<dbReference type="Proteomes" id="UP001431199">
    <property type="component" value="Unassembled WGS sequence"/>
</dbReference>
<dbReference type="EMBL" id="JAODBU010000022">
    <property type="protein sequence ID" value="MCT7400047.1"/>
    <property type="molecule type" value="Genomic_DNA"/>
</dbReference>
<proteinExistence type="predicted"/>
<comment type="caution">
    <text evidence="3">The sequence shown here is derived from an EMBL/GenBank/DDBJ whole genome shotgun (WGS) entry which is preliminary data.</text>
</comment>
<dbReference type="SUPFAM" id="SSF53098">
    <property type="entry name" value="Ribonuclease H-like"/>
    <property type="match status" value="1"/>
</dbReference>
<dbReference type="Pfam" id="PF13936">
    <property type="entry name" value="HTH_38"/>
    <property type="match status" value="1"/>
</dbReference>
<evidence type="ECO:0000313" key="4">
    <source>
        <dbReference type="Proteomes" id="UP001431199"/>
    </source>
</evidence>
<keyword evidence="1" id="KW-0233">DNA recombination</keyword>
<organism evidence="3 4">
    <name type="scientific">Eubacterium album</name>
    <dbReference type="NCBI Taxonomy" id="2978477"/>
    <lineage>
        <taxon>Bacteria</taxon>
        <taxon>Bacillati</taxon>
        <taxon>Bacillota</taxon>
        <taxon>Clostridia</taxon>
        <taxon>Eubacteriales</taxon>
        <taxon>Eubacteriaceae</taxon>
        <taxon>Eubacterium</taxon>
    </lineage>
</organism>
<evidence type="ECO:0000259" key="2">
    <source>
        <dbReference type="PROSITE" id="PS50994"/>
    </source>
</evidence>
<evidence type="ECO:0000256" key="1">
    <source>
        <dbReference type="ARBA" id="ARBA00023172"/>
    </source>
</evidence>